<dbReference type="PATRIC" id="fig|989403.3.peg.4608"/>
<keyword evidence="4 5" id="KW-0274">FAD</keyword>
<dbReference type="PROSITE" id="PS00073">
    <property type="entry name" value="ACYL_COA_DH_2"/>
    <property type="match status" value="1"/>
</dbReference>
<evidence type="ECO:0000313" key="10">
    <source>
        <dbReference type="Proteomes" id="UP000076577"/>
    </source>
</evidence>
<dbReference type="Gene3D" id="1.20.140.10">
    <property type="entry name" value="Butyryl-CoA Dehydrogenase, subunit A, domain 3"/>
    <property type="match status" value="1"/>
</dbReference>
<dbReference type="InterPro" id="IPR041504">
    <property type="entry name" value="AidB_N"/>
</dbReference>
<comment type="caution">
    <text evidence="9">The sequence shown here is derived from an EMBL/GenBank/DDBJ whole genome shotgun (WGS) entry which is preliminary data.</text>
</comment>
<evidence type="ECO:0000259" key="7">
    <source>
        <dbReference type="Pfam" id="PF02770"/>
    </source>
</evidence>
<reference evidence="9 10" key="1">
    <citation type="journal article" date="2016" name="Front. Microbiol.">
        <title>Comparative Genomic Analysis Reveals a Diverse Repertoire of Genes Involved in Prokaryote-Eukaryote Interactions within the Pseudovibrio Genus.</title>
        <authorList>
            <person name="Romano S."/>
            <person name="Fernandez-Guerra A."/>
            <person name="Reen F.J."/>
            <person name="Glockner F.O."/>
            <person name="Crowley S.P."/>
            <person name="O'Sullivan O."/>
            <person name="Cotter P.D."/>
            <person name="Adams C."/>
            <person name="Dobson A.D."/>
            <person name="O'Gara F."/>
        </authorList>
    </citation>
    <scope>NUCLEOTIDE SEQUENCE [LARGE SCALE GENOMIC DNA]</scope>
    <source>
        <strain evidence="9 10">Ad2</strain>
    </source>
</reference>
<dbReference type="EC" id="1.3.99.-" evidence="9"/>
<dbReference type="InterPro" id="IPR009100">
    <property type="entry name" value="AcylCoA_DH/oxidase_NM_dom_sf"/>
</dbReference>
<dbReference type="Pfam" id="PF00441">
    <property type="entry name" value="Acyl-CoA_dh_1"/>
    <property type="match status" value="1"/>
</dbReference>
<protein>
    <submittedName>
        <fullName evidence="9">Putative acyl-CoA dehydrogenase AidB</fullName>
        <ecNumber evidence="9">1.3.99.-</ecNumber>
    </submittedName>
</protein>
<dbReference type="Proteomes" id="UP000076577">
    <property type="component" value="Unassembled WGS sequence"/>
</dbReference>
<comment type="similarity">
    <text evidence="2 5">Belongs to the acyl-CoA dehydrogenase family.</text>
</comment>
<dbReference type="Gene3D" id="6.10.250.600">
    <property type="match status" value="1"/>
</dbReference>
<dbReference type="Gene3D" id="2.40.110.20">
    <property type="match status" value="1"/>
</dbReference>
<dbReference type="Pfam" id="PF18158">
    <property type="entry name" value="AidB_N"/>
    <property type="match status" value="1"/>
</dbReference>
<feature type="domain" description="Adaptive response protein AidB N-terminal" evidence="8">
    <location>
        <begin position="15"/>
        <end position="174"/>
    </location>
</feature>
<sequence>MEKVSQATMTTGVINQAPPYCGYNLAESDPILLADLGGTGSNDSAREELIKFGEQCGAADALDLGRLANVNEPVLKTHDPYGRRLDVVEFHPSYHALMRRSFEAGLHSASVESMQPGGERAFFNRARKYFVMSQVEGGHLCPVTMTNASAMALTQSPELSKVWNERIASRKYDQRFRPASQKMGASLGMGMTEKQGGSDLRQIITRAEKVSDDTYVINGHKWFFSAPMCDAFLVLAKLEEGPTCFLVPRILETGEVNGLDFQRLKNKLGNKSNASSEVEFNNAVGFLVGEQGKGIKTILKMVTPTRVDCCIGSAALMRAAISRAVHHTSNRSAFGSRLIEKPLMQRVLADMSLDMAASEALALKLAHCMDREGADSQAADFLRIITPAAKYWICKSAENVAAEAMECLGGNGYVEDHDVSRIYREAPVNSIWEGSGNIMALDLLRAMHRSPDSFMNVLGMLETDLGPAGKVSVEVLQAAARTCLEDEGSARLLTEQLAITAAAAALNEVAPQPIANAFIETRMAGQWRSTYGMLDARYDAKGILEWLYPIT</sequence>
<feature type="domain" description="Acyl-CoA oxidase/dehydrogenase middle" evidence="7">
    <location>
        <begin position="189"/>
        <end position="282"/>
    </location>
</feature>
<evidence type="ECO:0000256" key="1">
    <source>
        <dbReference type="ARBA" id="ARBA00001974"/>
    </source>
</evidence>
<dbReference type="RefSeq" id="WP_082825733.1">
    <property type="nucleotide sequence ID" value="NZ_FOFM01000014.1"/>
</dbReference>
<dbReference type="PANTHER" id="PTHR42707">
    <property type="entry name" value="ACYL-COA DEHYDROGENASE"/>
    <property type="match status" value="1"/>
</dbReference>
<evidence type="ECO:0000256" key="5">
    <source>
        <dbReference type="RuleBase" id="RU362125"/>
    </source>
</evidence>
<proteinExistence type="inferred from homology"/>
<dbReference type="GO" id="GO:0003995">
    <property type="term" value="F:acyl-CoA dehydrogenase activity"/>
    <property type="evidence" value="ECO:0007669"/>
    <property type="project" value="InterPro"/>
</dbReference>
<dbReference type="InterPro" id="IPR009075">
    <property type="entry name" value="AcylCo_DH/oxidase_C"/>
</dbReference>
<gene>
    <name evidence="9" type="primary">aidB</name>
    <name evidence="9" type="ORF">PsAD2_04216</name>
</gene>
<keyword evidence="5 9" id="KW-0560">Oxidoreductase</keyword>
<evidence type="ECO:0000256" key="2">
    <source>
        <dbReference type="ARBA" id="ARBA00009347"/>
    </source>
</evidence>
<evidence type="ECO:0000259" key="6">
    <source>
        <dbReference type="Pfam" id="PF00441"/>
    </source>
</evidence>
<dbReference type="SUPFAM" id="SSF56645">
    <property type="entry name" value="Acyl-CoA dehydrogenase NM domain-like"/>
    <property type="match status" value="1"/>
</dbReference>
<dbReference type="InterPro" id="IPR006089">
    <property type="entry name" value="Acyl-CoA_DH_CS"/>
</dbReference>
<evidence type="ECO:0000256" key="3">
    <source>
        <dbReference type="ARBA" id="ARBA00022630"/>
    </source>
</evidence>
<feature type="domain" description="Acyl-CoA dehydrogenase/oxidase C-terminal" evidence="6">
    <location>
        <begin position="292"/>
        <end position="447"/>
    </location>
</feature>
<dbReference type="STRING" id="989403.SAMN05421798_11428"/>
<dbReference type="AlphaFoldDB" id="A0A165TW34"/>
<evidence type="ECO:0000259" key="8">
    <source>
        <dbReference type="Pfam" id="PF18158"/>
    </source>
</evidence>
<dbReference type="InterPro" id="IPR052904">
    <property type="entry name" value="Acyl-CoA_dehydrogenase-like"/>
</dbReference>
<dbReference type="InterPro" id="IPR036250">
    <property type="entry name" value="AcylCo_DH-like_C"/>
</dbReference>
<dbReference type="Pfam" id="PF02770">
    <property type="entry name" value="Acyl-CoA_dh_M"/>
    <property type="match status" value="1"/>
</dbReference>
<accession>A0A165TW34</accession>
<name>A0A165TW34_9HYPH</name>
<dbReference type="SUPFAM" id="SSF47203">
    <property type="entry name" value="Acyl-CoA dehydrogenase C-terminal domain-like"/>
    <property type="match status" value="1"/>
</dbReference>
<dbReference type="EMBL" id="LMCB01000139">
    <property type="protein sequence ID" value="KZL06703.1"/>
    <property type="molecule type" value="Genomic_DNA"/>
</dbReference>
<comment type="cofactor">
    <cofactor evidence="1 5">
        <name>FAD</name>
        <dbReference type="ChEBI" id="CHEBI:57692"/>
    </cofactor>
</comment>
<dbReference type="InterPro" id="IPR006091">
    <property type="entry name" value="Acyl-CoA_Oxase/DH_mid-dom"/>
</dbReference>
<evidence type="ECO:0000256" key="4">
    <source>
        <dbReference type="ARBA" id="ARBA00022827"/>
    </source>
</evidence>
<evidence type="ECO:0000313" key="9">
    <source>
        <dbReference type="EMBL" id="KZL06703.1"/>
    </source>
</evidence>
<dbReference type="OrthoDB" id="9771038at2"/>
<organism evidence="9 10">
    <name type="scientific">Pseudovibrio axinellae</name>
    <dbReference type="NCBI Taxonomy" id="989403"/>
    <lineage>
        <taxon>Bacteria</taxon>
        <taxon>Pseudomonadati</taxon>
        <taxon>Pseudomonadota</taxon>
        <taxon>Alphaproteobacteria</taxon>
        <taxon>Hyphomicrobiales</taxon>
        <taxon>Stappiaceae</taxon>
        <taxon>Pseudovibrio</taxon>
    </lineage>
</organism>
<keyword evidence="3 5" id="KW-0285">Flavoprotein</keyword>
<dbReference type="PANTHER" id="PTHR42707:SF3">
    <property type="entry name" value="ACYL-COA DEHYDROGENASE AIDB-RELATED"/>
    <property type="match status" value="1"/>
</dbReference>
<keyword evidence="10" id="KW-1185">Reference proteome</keyword>